<dbReference type="InterPro" id="IPR058647">
    <property type="entry name" value="BSH_CzcB-like"/>
</dbReference>
<comment type="caution">
    <text evidence="4">The sequence shown here is derived from an EMBL/GenBank/DDBJ whole genome shotgun (WGS) entry which is preliminary data.</text>
</comment>
<dbReference type="Gene3D" id="1.10.287.470">
    <property type="entry name" value="Helix hairpin bin"/>
    <property type="match status" value="1"/>
</dbReference>
<keyword evidence="5" id="KW-1185">Reference proteome</keyword>
<dbReference type="Gene3D" id="2.40.50.100">
    <property type="match status" value="1"/>
</dbReference>
<proteinExistence type="inferred from homology"/>
<feature type="domain" description="CzcB-like barrel-sandwich hybrid" evidence="3">
    <location>
        <begin position="43"/>
        <end position="185"/>
    </location>
</feature>
<reference evidence="4" key="2">
    <citation type="journal article" date="2020" name="Microorganisms">
        <title>Osmotic Adaptation and Compatible Solute Biosynthesis of Phototrophic Bacteria as Revealed from Genome Analyses.</title>
        <authorList>
            <person name="Imhoff J.F."/>
            <person name="Rahn T."/>
            <person name="Kunzel S."/>
            <person name="Keller A."/>
            <person name="Neulinger S.C."/>
        </authorList>
    </citation>
    <scope>NUCLEOTIDE SEQUENCE</scope>
    <source>
        <strain evidence="4">LMG 28126</strain>
    </source>
</reference>
<dbReference type="GO" id="GO:0015562">
    <property type="term" value="F:efflux transmembrane transporter activity"/>
    <property type="evidence" value="ECO:0007669"/>
    <property type="project" value="TreeGrafter"/>
</dbReference>
<name>A0A934TM98_9RHOB</name>
<dbReference type="AlphaFoldDB" id="A0A934TM98"/>
<dbReference type="Pfam" id="PF25973">
    <property type="entry name" value="BSH_CzcB"/>
    <property type="match status" value="1"/>
</dbReference>
<evidence type="ECO:0000313" key="4">
    <source>
        <dbReference type="EMBL" id="MBK5928390.1"/>
    </source>
</evidence>
<reference evidence="4" key="1">
    <citation type="submission" date="2017-05" db="EMBL/GenBank/DDBJ databases">
        <authorList>
            <person name="Imhoff J.F."/>
            <person name="Rahn T."/>
            <person name="Kuenzel S."/>
            <person name="Neulinger S.C."/>
        </authorList>
    </citation>
    <scope>NUCLEOTIDE SEQUENCE</scope>
    <source>
        <strain evidence="4">LMG 28126</strain>
    </source>
</reference>
<dbReference type="PANTHER" id="PTHR30469">
    <property type="entry name" value="MULTIDRUG RESISTANCE PROTEIN MDTA"/>
    <property type="match status" value="1"/>
</dbReference>
<feature type="signal peptide" evidence="2">
    <location>
        <begin position="1"/>
        <end position="24"/>
    </location>
</feature>
<dbReference type="Proteomes" id="UP000706333">
    <property type="component" value="Unassembled WGS sequence"/>
</dbReference>
<dbReference type="PANTHER" id="PTHR30469:SF15">
    <property type="entry name" value="HLYD FAMILY OF SECRETION PROTEINS"/>
    <property type="match status" value="1"/>
</dbReference>
<organism evidence="4 5">
    <name type="scientific">Rhodobaculum claviforme</name>
    <dbReference type="NCBI Taxonomy" id="1549854"/>
    <lineage>
        <taxon>Bacteria</taxon>
        <taxon>Pseudomonadati</taxon>
        <taxon>Pseudomonadota</taxon>
        <taxon>Alphaproteobacteria</taxon>
        <taxon>Rhodobacterales</taxon>
        <taxon>Paracoccaceae</taxon>
        <taxon>Rhodobaculum</taxon>
    </lineage>
</organism>
<evidence type="ECO:0000256" key="1">
    <source>
        <dbReference type="ARBA" id="ARBA00009477"/>
    </source>
</evidence>
<evidence type="ECO:0000313" key="5">
    <source>
        <dbReference type="Proteomes" id="UP000706333"/>
    </source>
</evidence>
<dbReference type="NCBIfam" id="TIGR01730">
    <property type="entry name" value="RND_mfp"/>
    <property type="match status" value="1"/>
</dbReference>
<accession>A0A934TM98</accession>
<comment type="similarity">
    <text evidence="1">Belongs to the membrane fusion protein (MFP) (TC 8.A.1) family.</text>
</comment>
<dbReference type="InterPro" id="IPR006143">
    <property type="entry name" value="RND_pump_MFP"/>
</dbReference>
<dbReference type="Gene3D" id="2.40.30.170">
    <property type="match status" value="1"/>
</dbReference>
<feature type="chain" id="PRO_5037719299" description="CzcB-like barrel-sandwich hybrid domain-containing protein" evidence="2">
    <location>
        <begin position="25"/>
        <end position="281"/>
    </location>
</feature>
<gene>
    <name evidence="4" type="ORF">CCR87_13790</name>
</gene>
<sequence>MHDPFSGLTAKARTLALAAGWALAAGGAAALTPVSCLIQPEDTVRLATPVAGIVAEVPVERGDIVTAGTVVARLDSTLEDIALALAEARAANPSRIHSLEARVAFLEAQLDRNERLATRDAVPEATVQESRLERAVARLELDEAHLARTLAGIEADQSRALLAQKTLRAPIAGVVTERLISPGEFRDPQQGHLVTIARLDVLRVEAFAPIAHYAELEVGREVTIRPEAPFGGAWPATITIIDRVFDAATATFGLVMRLENADLLLPAGLRCEVDFTAPDGG</sequence>
<dbReference type="EMBL" id="NHSD01000302">
    <property type="protein sequence ID" value="MBK5928390.1"/>
    <property type="molecule type" value="Genomic_DNA"/>
</dbReference>
<protein>
    <recommendedName>
        <fullName evidence="3">CzcB-like barrel-sandwich hybrid domain-containing protein</fullName>
    </recommendedName>
</protein>
<keyword evidence="2" id="KW-0732">Signal</keyword>
<evidence type="ECO:0000256" key="2">
    <source>
        <dbReference type="SAM" id="SignalP"/>
    </source>
</evidence>
<evidence type="ECO:0000259" key="3">
    <source>
        <dbReference type="Pfam" id="PF25973"/>
    </source>
</evidence>
<dbReference type="GO" id="GO:1990281">
    <property type="term" value="C:efflux pump complex"/>
    <property type="evidence" value="ECO:0007669"/>
    <property type="project" value="TreeGrafter"/>
</dbReference>
<dbReference type="SUPFAM" id="SSF111369">
    <property type="entry name" value="HlyD-like secretion proteins"/>
    <property type="match status" value="1"/>
</dbReference>